<keyword evidence="2" id="KW-1185">Reference proteome</keyword>
<dbReference type="OrthoDB" id="759053at2"/>
<dbReference type="RefSeq" id="WP_107012053.1">
    <property type="nucleotide sequence ID" value="NZ_CP028136.1"/>
</dbReference>
<accession>A0A2R3Z4T5</accession>
<name>A0A2R3Z4T5_9FLAO</name>
<protein>
    <recommendedName>
        <fullName evidence="3">Glycosyl transferase</fullName>
    </recommendedName>
</protein>
<evidence type="ECO:0000313" key="1">
    <source>
        <dbReference type="EMBL" id="AVR45275.1"/>
    </source>
</evidence>
<dbReference type="Proteomes" id="UP000241507">
    <property type="component" value="Chromosome"/>
</dbReference>
<evidence type="ECO:0008006" key="3">
    <source>
        <dbReference type="Google" id="ProtNLM"/>
    </source>
</evidence>
<dbReference type="KEGG" id="grs:C7S20_08355"/>
<dbReference type="InterPro" id="IPR029044">
    <property type="entry name" value="Nucleotide-diphossugar_trans"/>
</dbReference>
<gene>
    <name evidence="1" type="ORF">C7S20_08355</name>
</gene>
<sequence>MSKQFATLLGKRNLEFSITCLKSFLYHCQDTIDLTIYEDGTLDAEAAERLSQELPGCKISFKKNRNEVVKEKLQNFPLSNKYREFSPLALKLLDVALTEEGDHLLFLDSDIFFINDFTIGDLPALPAFMRDSRNAYSFGLAECKNFPSIYPRINTGFFYFPLKFFSLEMIEEVLERKILNKTIYQICWLEQTLWALLAGKNDQVLYFNDSKLVMAGEKINLGQEAVGVHLVSTYRHQLNLVMQAKKELPRDITIELDFFSEKKHLSLKEFYWEKVSGGLLKRIRN</sequence>
<proteinExistence type="predicted"/>
<evidence type="ECO:0000313" key="2">
    <source>
        <dbReference type="Proteomes" id="UP000241507"/>
    </source>
</evidence>
<dbReference type="Gene3D" id="3.90.550.10">
    <property type="entry name" value="Spore Coat Polysaccharide Biosynthesis Protein SpsA, Chain A"/>
    <property type="match status" value="1"/>
</dbReference>
<dbReference type="SUPFAM" id="SSF53448">
    <property type="entry name" value="Nucleotide-diphospho-sugar transferases"/>
    <property type="match status" value="1"/>
</dbReference>
<dbReference type="AlphaFoldDB" id="A0A2R3Z4T5"/>
<organism evidence="1 2">
    <name type="scientific">Christiangramia fulva</name>
    <dbReference type="NCBI Taxonomy" id="2126553"/>
    <lineage>
        <taxon>Bacteria</taxon>
        <taxon>Pseudomonadati</taxon>
        <taxon>Bacteroidota</taxon>
        <taxon>Flavobacteriia</taxon>
        <taxon>Flavobacteriales</taxon>
        <taxon>Flavobacteriaceae</taxon>
        <taxon>Christiangramia</taxon>
    </lineage>
</organism>
<reference evidence="2" key="1">
    <citation type="submission" date="2018-03" db="EMBL/GenBank/DDBJ databases">
        <title>Gramella fulva sp. nov., isolated from a dry surface of tidal flat.</title>
        <authorList>
            <person name="Hwang S.H."/>
            <person name="Hwang W.M."/>
            <person name="Kang K."/>
            <person name="Ahn T.-Y."/>
        </authorList>
    </citation>
    <scope>NUCLEOTIDE SEQUENCE [LARGE SCALE GENOMIC DNA]</scope>
    <source>
        <strain evidence="2">SH35</strain>
    </source>
</reference>
<dbReference type="EMBL" id="CP028136">
    <property type="protein sequence ID" value="AVR45275.1"/>
    <property type="molecule type" value="Genomic_DNA"/>
</dbReference>